<protein>
    <submittedName>
        <fullName evidence="2">Uncharacterized protein</fullName>
    </submittedName>
</protein>
<dbReference type="GeneID" id="57097827"/>
<evidence type="ECO:0000313" key="3">
    <source>
        <dbReference type="Proteomes" id="UP000222310"/>
    </source>
</evidence>
<reference evidence="2 3" key="1">
    <citation type="submission" date="2015-02" db="EMBL/GenBank/DDBJ databases">
        <title>Nostoc linckia genome annotation.</title>
        <authorList>
            <person name="Zhou Z."/>
        </authorList>
    </citation>
    <scope>NUCLEOTIDE SEQUENCE [LARGE SCALE GENOMIC DNA]</scope>
    <source>
        <strain evidence="3">z8</strain>
    </source>
</reference>
<feature type="compositionally biased region" description="Basic and acidic residues" evidence="1">
    <location>
        <begin position="1"/>
        <end position="10"/>
    </location>
</feature>
<feature type="region of interest" description="Disordered" evidence="1">
    <location>
        <begin position="1"/>
        <end position="20"/>
    </location>
</feature>
<dbReference type="RefSeq" id="WP_099070362.1">
    <property type="nucleotide sequence ID" value="NZ_LAHD01000062.1"/>
</dbReference>
<comment type="caution">
    <text evidence="2">The sequence shown here is derived from an EMBL/GenBank/DDBJ whole genome shotgun (WGS) entry which is preliminary data.</text>
</comment>
<accession>A0A9Q5ZA43</accession>
<dbReference type="Proteomes" id="UP000222310">
    <property type="component" value="Unassembled WGS sequence"/>
</dbReference>
<evidence type="ECO:0000313" key="2">
    <source>
        <dbReference type="EMBL" id="PHK01959.1"/>
    </source>
</evidence>
<dbReference type="AlphaFoldDB" id="A0A9Q5ZA43"/>
<name>A0A9Q5ZA43_NOSLI</name>
<dbReference type="EMBL" id="LAHD01000062">
    <property type="protein sequence ID" value="PHK01959.1"/>
    <property type="molecule type" value="Genomic_DNA"/>
</dbReference>
<organism evidence="2 3">
    <name type="scientific">Nostoc linckia z8</name>
    <dbReference type="NCBI Taxonomy" id="1628746"/>
    <lineage>
        <taxon>Bacteria</taxon>
        <taxon>Bacillati</taxon>
        <taxon>Cyanobacteriota</taxon>
        <taxon>Cyanophyceae</taxon>
        <taxon>Nostocales</taxon>
        <taxon>Nostocaceae</taxon>
        <taxon>Nostoc</taxon>
    </lineage>
</organism>
<sequence length="70" mass="7954">MEPLKPEQKEAALCNNPQAAPEDIDEYERLLAARFSVDPSLSRSPEESISAEMRENRLKELYIKIFGSNS</sequence>
<evidence type="ECO:0000256" key="1">
    <source>
        <dbReference type="SAM" id="MobiDB-lite"/>
    </source>
</evidence>
<proteinExistence type="predicted"/>
<gene>
    <name evidence="2" type="ORF">VF08_20365</name>
</gene>